<protein>
    <submittedName>
        <fullName evidence="1">Uncharacterized protein</fullName>
    </submittedName>
</protein>
<evidence type="ECO:0000313" key="1">
    <source>
        <dbReference type="EMBL" id="CUQ81265.1"/>
    </source>
</evidence>
<name>A0A174Z1G3_9FIRM</name>
<organism evidence="1 2">
    <name type="scientific">[Ruminococcus] torques</name>
    <dbReference type="NCBI Taxonomy" id="33039"/>
    <lineage>
        <taxon>Bacteria</taxon>
        <taxon>Bacillati</taxon>
        <taxon>Bacillota</taxon>
        <taxon>Clostridia</taxon>
        <taxon>Lachnospirales</taxon>
        <taxon>Lachnospiraceae</taxon>
        <taxon>Mediterraneibacter</taxon>
    </lineage>
</organism>
<proteinExistence type="predicted"/>
<sequence>MKSKTKIIVLHMKEIIYTIIFAALGILLILLLILMFHPKEPSPESDPQCCIAETNTSS</sequence>
<evidence type="ECO:0000313" key="2">
    <source>
        <dbReference type="Proteomes" id="UP000078383"/>
    </source>
</evidence>
<dbReference type="EMBL" id="CZBX01000001">
    <property type="protein sequence ID" value="CUQ81265.1"/>
    <property type="molecule type" value="Genomic_DNA"/>
</dbReference>
<accession>A0A174Z1G3</accession>
<reference evidence="1 2" key="1">
    <citation type="submission" date="2015-09" db="EMBL/GenBank/DDBJ databases">
        <authorList>
            <consortium name="Pathogen Informatics"/>
        </authorList>
    </citation>
    <scope>NUCLEOTIDE SEQUENCE [LARGE SCALE GENOMIC DNA]</scope>
    <source>
        <strain evidence="1 2">2789STDY5834889</strain>
    </source>
</reference>
<gene>
    <name evidence="1" type="ORF">ERS852502_00250</name>
</gene>
<dbReference type="AlphaFoldDB" id="A0A174Z1G3"/>
<dbReference type="RefSeq" id="WP_155512109.1">
    <property type="nucleotide sequence ID" value="NZ_CZBR01000001.1"/>
</dbReference>
<dbReference type="Proteomes" id="UP000078383">
    <property type="component" value="Unassembled WGS sequence"/>
</dbReference>